<feature type="region of interest" description="Disordered" evidence="1">
    <location>
        <begin position="697"/>
        <end position="789"/>
    </location>
</feature>
<dbReference type="AlphaFoldDB" id="A0A6A5Y9F1"/>
<gene>
    <name evidence="2" type="ORF">BU24DRAFT_416880</name>
</gene>
<evidence type="ECO:0000256" key="1">
    <source>
        <dbReference type="SAM" id="MobiDB-lite"/>
    </source>
</evidence>
<feature type="compositionally biased region" description="Polar residues" evidence="1">
    <location>
        <begin position="71"/>
        <end position="80"/>
    </location>
</feature>
<dbReference type="OrthoDB" id="3941134at2759"/>
<feature type="compositionally biased region" description="Polar residues" evidence="1">
    <location>
        <begin position="136"/>
        <end position="146"/>
    </location>
</feature>
<dbReference type="Proteomes" id="UP000799778">
    <property type="component" value="Unassembled WGS sequence"/>
</dbReference>
<feature type="region of interest" description="Disordered" evidence="1">
    <location>
        <begin position="623"/>
        <end position="660"/>
    </location>
</feature>
<feature type="region of interest" description="Disordered" evidence="1">
    <location>
        <begin position="1"/>
        <end position="253"/>
    </location>
</feature>
<sequence length="808" mass="86874">MDHWGDPWADDSDDINNSQSPPKRDKVTEAIDSPPPTTTSAPVLLNAFLDDAQWGDPEEDGDFGGWATSAPVRSSNQPDTRANEVDATAFTVETDNTSHYDSEAPKHTFEVGDEGWGTTNTTSGEEALRDVDNVFSEASDSATTIQPEEPSQAIPNDSASDSVRHGDDFSTRPSTSPSDTSHRDALVESPRTSFEDERHGTDVPATEDSTHTEVEKEKDQHEDILDVSGSEEVPDEGSEDNLQKVPEPELDNQEAVAALAQTEDTAVVSKDVTQQQALQLDDDNAELPPFVIVPNVPGLNVDESLLDKLFPPIPGLRGLPTPPDDPVHSTSARKAWYRLTRKQTLREFNNSTDDDNYVRITWKQSHIRSEVNKIVGRWATEDRLSGRGPAAAANFYWDQVPSSEPVVKSHVRRKSSISVSMVQHSASNSATNIPPAFNWSSPVATTNVWTHNPPSSQGESTTATVKDSAPSQIRQPDTPLVFSGSSVSTPAGIVKIASPEGGVSGTQLPQGHPVEASTQDSNPDGRSALSQEITPNPVDDDDDDWGDMVQSPAVATFAPIDQFLDESSQDPTPSTVISTPTSVTASPFEQATSKHSSPIVRLQGTVSPTSALFRYNSFVPKSSEQGPIGPGMLRKVSREKPPSVTTTNEATPAGRDTDGSIDGVIHTSLASETTAELASPGSGFPTIATTVEYHQANADSSPVDNQELPTKAPESISDPWSNADFSFFESAPPPQPPQAPTDPSDPFSIFNSSPPVPYTRPPTKSLTPPPLQPLTGATNSAQRRKAEEDEIIRSIVQGLPNLSYMLHN</sequence>
<feature type="compositionally biased region" description="Basic and acidic residues" evidence="1">
    <location>
        <begin position="96"/>
        <end position="110"/>
    </location>
</feature>
<feature type="compositionally biased region" description="Pro residues" evidence="1">
    <location>
        <begin position="731"/>
        <end position="740"/>
    </location>
</feature>
<proteinExistence type="predicted"/>
<dbReference type="RefSeq" id="XP_033389563.1">
    <property type="nucleotide sequence ID" value="XM_033526565.1"/>
</dbReference>
<feature type="compositionally biased region" description="Low complexity" evidence="1">
    <location>
        <begin position="571"/>
        <end position="587"/>
    </location>
</feature>
<feature type="compositionally biased region" description="Basic and acidic residues" evidence="1">
    <location>
        <begin position="208"/>
        <end position="224"/>
    </location>
</feature>
<feature type="compositionally biased region" description="Polar residues" evidence="1">
    <location>
        <begin position="697"/>
        <end position="708"/>
    </location>
</feature>
<reference evidence="2" key="1">
    <citation type="journal article" date="2020" name="Stud. Mycol.">
        <title>101 Dothideomycetes genomes: a test case for predicting lifestyles and emergence of pathogens.</title>
        <authorList>
            <person name="Haridas S."/>
            <person name="Albert R."/>
            <person name="Binder M."/>
            <person name="Bloem J."/>
            <person name="Labutti K."/>
            <person name="Salamov A."/>
            <person name="Andreopoulos B."/>
            <person name="Baker S."/>
            <person name="Barry K."/>
            <person name="Bills G."/>
            <person name="Bluhm B."/>
            <person name="Cannon C."/>
            <person name="Castanera R."/>
            <person name="Culley D."/>
            <person name="Daum C."/>
            <person name="Ezra D."/>
            <person name="Gonzalez J."/>
            <person name="Henrissat B."/>
            <person name="Kuo A."/>
            <person name="Liang C."/>
            <person name="Lipzen A."/>
            <person name="Lutzoni F."/>
            <person name="Magnuson J."/>
            <person name="Mondo S."/>
            <person name="Nolan M."/>
            <person name="Ohm R."/>
            <person name="Pangilinan J."/>
            <person name="Park H.-J."/>
            <person name="Ramirez L."/>
            <person name="Alfaro M."/>
            <person name="Sun H."/>
            <person name="Tritt A."/>
            <person name="Yoshinaga Y."/>
            <person name="Zwiers L.-H."/>
            <person name="Turgeon B."/>
            <person name="Goodwin S."/>
            <person name="Spatafora J."/>
            <person name="Crous P."/>
            <person name="Grigoriev I."/>
        </authorList>
    </citation>
    <scope>NUCLEOTIDE SEQUENCE</scope>
    <source>
        <strain evidence="2">CBS 175.79</strain>
    </source>
</reference>
<dbReference type="EMBL" id="ML978066">
    <property type="protein sequence ID" value="KAF2021224.1"/>
    <property type="molecule type" value="Genomic_DNA"/>
</dbReference>
<protein>
    <submittedName>
        <fullName evidence="2">Uncharacterized protein</fullName>
    </submittedName>
</protein>
<accession>A0A6A5Y9F1</accession>
<feature type="region of interest" description="Disordered" evidence="1">
    <location>
        <begin position="448"/>
        <end position="596"/>
    </location>
</feature>
<evidence type="ECO:0000313" key="3">
    <source>
        <dbReference type="Proteomes" id="UP000799778"/>
    </source>
</evidence>
<keyword evidence="3" id="KW-1185">Reference proteome</keyword>
<dbReference type="GeneID" id="54283962"/>
<organism evidence="2 3">
    <name type="scientific">Aaosphaeria arxii CBS 175.79</name>
    <dbReference type="NCBI Taxonomy" id="1450172"/>
    <lineage>
        <taxon>Eukaryota</taxon>
        <taxon>Fungi</taxon>
        <taxon>Dikarya</taxon>
        <taxon>Ascomycota</taxon>
        <taxon>Pezizomycotina</taxon>
        <taxon>Dothideomycetes</taxon>
        <taxon>Pleosporomycetidae</taxon>
        <taxon>Pleosporales</taxon>
        <taxon>Pleosporales incertae sedis</taxon>
        <taxon>Aaosphaeria</taxon>
    </lineage>
</organism>
<feature type="compositionally biased region" description="Polar residues" evidence="1">
    <location>
        <begin position="448"/>
        <end position="475"/>
    </location>
</feature>
<feature type="compositionally biased region" description="Polar residues" evidence="1">
    <location>
        <begin position="516"/>
        <end position="534"/>
    </location>
</feature>
<name>A0A6A5Y9F1_9PLEO</name>
<evidence type="ECO:0000313" key="2">
    <source>
        <dbReference type="EMBL" id="KAF2021224.1"/>
    </source>
</evidence>